<evidence type="ECO:0000313" key="5">
    <source>
        <dbReference type="Proteomes" id="UP001302696"/>
    </source>
</evidence>
<dbReference type="PANTHER" id="PTHR43046">
    <property type="entry name" value="GDP-MANNOSE MANNOSYL HYDROLASE"/>
    <property type="match status" value="1"/>
</dbReference>
<evidence type="ECO:0000256" key="2">
    <source>
        <dbReference type="ARBA" id="ARBA00022801"/>
    </source>
</evidence>
<dbReference type="Gene3D" id="3.90.79.10">
    <property type="entry name" value="Nucleoside Triphosphate Pyrophosphohydrolase"/>
    <property type="match status" value="1"/>
</dbReference>
<dbReference type="InterPro" id="IPR015797">
    <property type="entry name" value="NUDIX_hydrolase-like_dom_sf"/>
</dbReference>
<evidence type="ECO:0000256" key="1">
    <source>
        <dbReference type="ARBA" id="ARBA00001946"/>
    </source>
</evidence>
<dbReference type="RefSeq" id="WP_057772279.1">
    <property type="nucleotide sequence ID" value="NZ_BBIM01000034.1"/>
</dbReference>
<comment type="cofactor">
    <cofactor evidence="1">
        <name>Mg(2+)</name>
        <dbReference type="ChEBI" id="CHEBI:18420"/>
    </cofactor>
</comment>
<gene>
    <name evidence="4" type="ORF">N6G96_08170</name>
</gene>
<evidence type="ECO:0000313" key="4">
    <source>
        <dbReference type="EMBL" id="WPC21245.1"/>
    </source>
</evidence>
<reference evidence="5" key="1">
    <citation type="submission" date="2024-06" db="EMBL/GenBank/DDBJ databases">
        <authorList>
            <person name="Chang H.C."/>
            <person name="Mun S.Y."/>
        </authorList>
    </citation>
    <scope>NUCLEOTIDE SEQUENCE [LARGE SCALE GENOMIC DNA]</scope>
    <source>
        <strain evidence="5">KT1</strain>
    </source>
</reference>
<dbReference type="Proteomes" id="UP001302696">
    <property type="component" value="Chromosome"/>
</dbReference>
<dbReference type="CDD" id="cd04688">
    <property type="entry name" value="NUDIX_Hydrolase"/>
    <property type="match status" value="1"/>
</dbReference>
<dbReference type="EMBL" id="CP104778">
    <property type="protein sequence ID" value="WPC21245.1"/>
    <property type="molecule type" value="Genomic_DNA"/>
</dbReference>
<name>A0ABZ0Q2R0_9LACO</name>
<dbReference type="PANTHER" id="PTHR43046:SF14">
    <property type="entry name" value="MUTT_NUDIX FAMILY PROTEIN"/>
    <property type="match status" value="1"/>
</dbReference>
<dbReference type="SUPFAM" id="SSF55811">
    <property type="entry name" value="Nudix"/>
    <property type="match status" value="1"/>
</dbReference>
<keyword evidence="5" id="KW-1185">Reference proteome</keyword>
<dbReference type="PROSITE" id="PS51462">
    <property type="entry name" value="NUDIX"/>
    <property type="match status" value="1"/>
</dbReference>
<organism evidence="4 5">
    <name type="scientific">Pediococcus inopinatus</name>
    <dbReference type="NCBI Taxonomy" id="114090"/>
    <lineage>
        <taxon>Bacteria</taxon>
        <taxon>Bacillati</taxon>
        <taxon>Bacillota</taxon>
        <taxon>Bacilli</taxon>
        <taxon>Lactobacillales</taxon>
        <taxon>Lactobacillaceae</taxon>
        <taxon>Pediococcus</taxon>
    </lineage>
</organism>
<protein>
    <submittedName>
        <fullName evidence="4">NUDIX domain-containing protein</fullName>
    </submittedName>
</protein>
<dbReference type="Pfam" id="PF00293">
    <property type="entry name" value="NUDIX"/>
    <property type="match status" value="1"/>
</dbReference>
<dbReference type="InterPro" id="IPR020084">
    <property type="entry name" value="NUDIX_hydrolase_CS"/>
</dbReference>
<proteinExistence type="predicted"/>
<sequence length="152" mass="17539">MERESDDICFSDNNHEFNLRAAGIIERKNQLLVCETTSPSADFVFIGGRVKFGESSKAAIQREFSEELHVNVQIKRLLWVIEHQVHLETESFQQVILLYLLAADDSIPDQTNKGTLTAWKSLSELQQTKLQPPIFKFLKELPKTTQYWQDIS</sequence>
<dbReference type="InterPro" id="IPR000086">
    <property type="entry name" value="NUDIX_hydrolase_dom"/>
</dbReference>
<accession>A0ABZ0Q2R0</accession>
<feature type="domain" description="Nudix hydrolase" evidence="3">
    <location>
        <begin position="16"/>
        <end position="143"/>
    </location>
</feature>
<evidence type="ECO:0000259" key="3">
    <source>
        <dbReference type="PROSITE" id="PS51462"/>
    </source>
</evidence>
<keyword evidence="2" id="KW-0378">Hydrolase</keyword>
<dbReference type="PROSITE" id="PS00893">
    <property type="entry name" value="NUDIX_BOX"/>
    <property type="match status" value="1"/>
</dbReference>